<accession>A0AAU7X0G5</accession>
<protein>
    <submittedName>
        <fullName evidence="1">Uncharacterized protein</fullName>
    </submittedName>
</protein>
<name>A0AAU7X0G5_9PSED</name>
<dbReference type="AlphaFoldDB" id="A0AAU7X0G5"/>
<sequence>MKLNDEFKPKCPNCKLEVANFGATKVIVDRADKPVTFLSCVGCGHVIGAFPENSHQKSALGAKAVTPKSPCCGSEKFVAYLDRYSSGLVEQPALILCGECEKTVTATLAAASVWTDF</sequence>
<reference evidence="1" key="1">
    <citation type="submission" date="2024-06" db="EMBL/GenBank/DDBJ databases">
        <authorList>
            <person name="Wu L."/>
        </authorList>
    </citation>
    <scope>NUCLEOTIDE SEQUENCE</scope>
    <source>
        <strain evidence="1">W17</strain>
    </source>
</reference>
<dbReference type="RefSeq" id="WP_350404548.1">
    <property type="nucleotide sequence ID" value="NZ_CP158490.1"/>
</dbReference>
<organism evidence="1">
    <name type="scientific">Pseudomonas sp. W17</name>
    <dbReference type="NCBI Taxonomy" id="3144407"/>
    <lineage>
        <taxon>Bacteria</taxon>
        <taxon>Pseudomonadati</taxon>
        <taxon>Pseudomonadota</taxon>
        <taxon>Gammaproteobacteria</taxon>
        <taxon>Pseudomonadales</taxon>
        <taxon>Pseudomonadaceae</taxon>
        <taxon>Pseudomonas</taxon>
    </lineage>
</organism>
<evidence type="ECO:0000313" key="1">
    <source>
        <dbReference type="EMBL" id="XBY26352.1"/>
    </source>
</evidence>
<gene>
    <name evidence="1" type="ORF">ABCR88_11140</name>
</gene>
<dbReference type="EMBL" id="CP158490">
    <property type="protein sequence ID" value="XBY26352.1"/>
    <property type="molecule type" value="Genomic_DNA"/>
</dbReference>
<proteinExistence type="predicted"/>